<dbReference type="GO" id="GO:0030677">
    <property type="term" value="C:ribonuclease P complex"/>
    <property type="evidence" value="ECO:0007669"/>
    <property type="project" value="TreeGrafter"/>
</dbReference>
<dbReference type="PROSITE" id="PS00648">
    <property type="entry name" value="RIBONUCLEASE_P"/>
    <property type="match status" value="1"/>
</dbReference>
<evidence type="ECO:0000256" key="2">
    <source>
        <dbReference type="ARBA" id="ARBA00022694"/>
    </source>
</evidence>
<sequence length="120" mass="13268">MSAPGGLPKSRRLLRPKEFAAVMKGGRRTRDEFFTMFALTNTLAHGRIGLSVSRRASPKAVARNRIKRQARESFRAHQRGLAGIDVVVVAHAAAAAAENRALRDALQQHWQKLAQLCKKS</sequence>
<evidence type="ECO:0000256" key="6">
    <source>
        <dbReference type="ARBA" id="ARBA00022884"/>
    </source>
</evidence>
<dbReference type="NCBIfam" id="TIGR00188">
    <property type="entry name" value="rnpA"/>
    <property type="match status" value="1"/>
</dbReference>
<dbReference type="InterPro" id="IPR020568">
    <property type="entry name" value="Ribosomal_Su5_D2-typ_SF"/>
</dbReference>
<dbReference type="SUPFAM" id="SSF54211">
    <property type="entry name" value="Ribosomal protein S5 domain 2-like"/>
    <property type="match status" value="1"/>
</dbReference>
<dbReference type="PANTHER" id="PTHR33992:SF1">
    <property type="entry name" value="RIBONUCLEASE P PROTEIN COMPONENT"/>
    <property type="match status" value="1"/>
</dbReference>
<keyword evidence="4 7" id="KW-0255">Endonuclease</keyword>
<name>A0A1F6TBK2_9PROT</name>
<dbReference type="InterPro" id="IPR000100">
    <property type="entry name" value="RNase_P"/>
</dbReference>
<dbReference type="GO" id="GO:0000049">
    <property type="term" value="F:tRNA binding"/>
    <property type="evidence" value="ECO:0007669"/>
    <property type="project" value="UniProtKB-UniRule"/>
</dbReference>
<reference evidence="9 10" key="1">
    <citation type="journal article" date="2016" name="Nat. Commun.">
        <title>Thousands of microbial genomes shed light on interconnected biogeochemical processes in an aquifer system.</title>
        <authorList>
            <person name="Anantharaman K."/>
            <person name="Brown C.T."/>
            <person name="Hug L.A."/>
            <person name="Sharon I."/>
            <person name="Castelle C.J."/>
            <person name="Probst A.J."/>
            <person name="Thomas B.C."/>
            <person name="Singh A."/>
            <person name="Wilkins M.J."/>
            <person name="Karaoz U."/>
            <person name="Brodie E.L."/>
            <person name="Williams K.H."/>
            <person name="Hubbard S.S."/>
            <person name="Banfield J.F."/>
        </authorList>
    </citation>
    <scope>NUCLEOTIDE SEQUENCE [LARGE SCALE GENOMIC DNA]</scope>
</reference>
<dbReference type="Pfam" id="PF00825">
    <property type="entry name" value="Ribonuclease_P"/>
    <property type="match status" value="1"/>
</dbReference>
<comment type="catalytic activity">
    <reaction evidence="7">
        <text>Endonucleolytic cleavage of RNA, removing 5'-extranucleotides from tRNA precursor.</text>
        <dbReference type="EC" id="3.1.26.5"/>
    </reaction>
</comment>
<evidence type="ECO:0000256" key="1">
    <source>
        <dbReference type="ARBA" id="ARBA00002663"/>
    </source>
</evidence>
<dbReference type="EC" id="3.1.26.5" evidence="7 8"/>
<proteinExistence type="inferred from homology"/>
<comment type="similarity">
    <text evidence="7">Belongs to the RnpA family.</text>
</comment>
<evidence type="ECO:0000313" key="10">
    <source>
        <dbReference type="Proteomes" id="UP000179344"/>
    </source>
</evidence>
<comment type="caution">
    <text evidence="9">The sequence shown here is derived from an EMBL/GenBank/DDBJ whole genome shotgun (WGS) entry which is preliminary data.</text>
</comment>
<dbReference type="AlphaFoldDB" id="A0A1F6TBK2"/>
<gene>
    <name evidence="7" type="primary">rnpA</name>
    <name evidence="9" type="ORF">A2V92_02545</name>
</gene>
<keyword evidence="5 7" id="KW-0378">Hydrolase</keyword>
<dbReference type="InterPro" id="IPR020539">
    <property type="entry name" value="RNase_P_CS"/>
</dbReference>
<dbReference type="Proteomes" id="UP000179344">
    <property type="component" value="Unassembled WGS sequence"/>
</dbReference>
<evidence type="ECO:0000256" key="3">
    <source>
        <dbReference type="ARBA" id="ARBA00022722"/>
    </source>
</evidence>
<dbReference type="InterPro" id="IPR014721">
    <property type="entry name" value="Ribsml_uS5_D2-typ_fold_subgr"/>
</dbReference>
<keyword evidence="6 7" id="KW-0694">RNA-binding</keyword>
<evidence type="ECO:0000313" key="9">
    <source>
        <dbReference type="EMBL" id="OGI42504.1"/>
    </source>
</evidence>
<dbReference type="Gene3D" id="3.30.230.10">
    <property type="match status" value="1"/>
</dbReference>
<protein>
    <recommendedName>
        <fullName evidence="7 8">Ribonuclease P protein component</fullName>
        <shortName evidence="7">RNase P protein</shortName>
        <shortName evidence="7">RNaseP protein</shortName>
        <ecNumber evidence="7 8">3.1.26.5</ecNumber>
    </recommendedName>
    <alternativeName>
        <fullName evidence="7">Protein C5</fullName>
    </alternativeName>
</protein>
<dbReference type="HAMAP" id="MF_00227">
    <property type="entry name" value="RNase_P"/>
    <property type="match status" value="1"/>
</dbReference>
<keyword evidence="3 7" id="KW-0540">Nuclease</keyword>
<evidence type="ECO:0000256" key="4">
    <source>
        <dbReference type="ARBA" id="ARBA00022759"/>
    </source>
</evidence>
<dbReference type="EMBL" id="MFST01000149">
    <property type="protein sequence ID" value="OGI42504.1"/>
    <property type="molecule type" value="Genomic_DNA"/>
</dbReference>
<evidence type="ECO:0000256" key="7">
    <source>
        <dbReference type="HAMAP-Rule" id="MF_00227"/>
    </source>
</evidence>
<keyword evidence="2 7" id="KW-0819">tRNA processing</keyword>
<comment type="subunit">
    <text evidence="7">Consists of a catalytic RNA component (M1 or rnpB) and a protein subunit.</text>
</comment>
<comment type="function">
    <text evidence="1 7">RNaseP catalyzes the removal of the 5'-leader sequence from pre-tRNA to produce the mature 5'-terminus. It can also cleave other RNA substrates such as 4.5S RNA. The protein component plays an auxiliary but essential role in vivo by binding to the 5'-leader sequence and broadening the substrate specificity of the ribozyme.</text>
</comment>
<organism evidence="9 10">
    <name type="scientific">Candidatus Muproteobacteria bacterium RBG_16_65_31</name>
    <dbReference type="NCBI Taxonomy" id="1817759"/>
    <lineage>
        <taxon>Bacteria</taxon>
        <taxon>Pseudomonadati</taxon>
        <taxon>Pseudomonadota</taxon>
        <taxon>Candidatus Muproteobacteria</taxon>
    </lineage>
</organism>
<evidence type="ECO:0000256" key="8">
    <source>
        <dbReference type="NCBIfam" id="TIGR00188"/>
    </source>
</evidence>
<accession>A0A1F6TBK2</accession>
<dbReference type="PANTHER" id="PTHR33992">
    <property type="entry name" value="RIBONUCLEASE P PROTEIN COMPONENT"/>
    <property type="match status" value="1"/>
</dbReference>
<evidence type="ECO:0000256" key="5">
    <source>
        <dbReference type="ARBA" id="ARBA00022801"/>
    </source>
</evidence>
<dbReference type="GO" id="GO:0042781">
    <property type="term" value="F:3'-tRNA processing endoribonuclease activity"/>
    <property type="evidence" value="ECO:0007669"/>
    <property type="project" value="TreeGrafter"/>
</dbReference>
<dbReference type="GO" id="GO:0001682">
    <property type="term" value="P:tRNA 5'-leader removal"/>
    <property type="evidence" value="ECO:0007669"/>
    <property type="project" value="UniProtKB-UniRule"/>
</dbReference>
<dbReference type="GO" id="GO:0004526">
    <property type="term" value="F:ribonuclease P activity"/>
    <property type="evidence" value="ECO:0007669"/>
    <property type="project" value="UniProtKB-UniRule"/>
</dbReference>